<evidence type="ECO:0000313" key="2">
    <source>
        <dbReference type="EMBL" id="KAK4289829.1"/>
    </source>
</evidence>
<dbReference type="AlphaFoldDB" id="A0AAE1NIV7"/>
<protein>
    <submittedName>
        <fullName evidence="2">Uncharacterized protein</fullName>
    </submittedName>
</protein>
<evidence type="ECO:0000313" key="3">
    <source>
        <dbReference type="Proteomes" id="UP001292094"/>
    </source>
</evidence>
<accession>A0AAE1NIV7</accession>
<gene>
    <name evidence="2" type="ORF">Pmani_037229</name>
</gene>
<dbReference type="EMBL" id="JAWZYT010005709">
    <property type="protein sequence ID" value="KAK4289829.1"/>
    <property type="molecule type" value="Genomic_DNA"/>
</dbReference>
<reference evidence="2" key="1">
    <citation type="submission" date="2023-11" db="EMBL/GenBank/DDBJ databases">
        <title>Genome assemblies of two species of porcelain crab, Petrolisthes cinctipes and Petrolisthes manimaculis (Anomura: Porcellanidae).</title>
        <authorList>
            <person name="Angst P."/>
        </authorList>
    </citation>
    <scope>NUCLEOTIDE SEQUENCE</scope>
    <source>
        <strain evidence="2">PB745_02</strain>
        <tissue evidence="2">Gill</tissue>
    </source>
</reference>
<feature type="compositionally biased region" description="Basic and acidic residues" evidence="1">
    <location>
        <begin position="10"/>
        <end position="56"/>
    </location>
</feature>
<name>A0AAE1NIV7_9EUCA</name>
<comment type="caution">
    <text evidence="2">The sequence shown here is derived from an EMBL/GenBank/DDBJ whole genome shotgun (WGS) entry which is preliminary data.</text>
</comment>
<sequence>MRGGGTGNEGGDREMKGEVREGMREEVREGMREEVREGMREEVRKGMKGEVEEKQDWEMARLASPRLASPPVAAATNSAWHNFGHKPGSMAISIPLSRDTCGKNPAAVTCPGF</sequence>
<evidence type="ECO:0000256" key="1">
    <source>
        <dbReference type="SAM" id="MobiDB-lite"/>
    </source>
</evidence>
<keyword evidence="3" id="KW-1185">Reference proteome</keyword>
<dbReference type="Proteomes" id="UP001292094">
    <property type="component" value="Unassembled WGS sequence"/>
</dbReference>
<organism evidence="2 3">
    <name type="scientific">Petrolisthes manimaculis</name>
    <dbReference type="NCBI Taxonomy" id="1843537"/>
    <lineage>
        <taxon>Eukaryota</taxon>
        <taxon>Metazoa</taxon>
        <taxon>Ecdysozoa</taxon>
        <taxon>Arthropoda</taxon>
        <taxon>Crustacea</taxon>
        <taxon>Multicrustacea</taxon>
        <taxon>Malacostraca</taxon>
        <taxon>Eumalacostraca</taxon>
        <taxon>Eucarida</taxon>
        <taxon>Decapoda</taxon>
        <taxon>Pleocyemata</taxon>
        <taxon>Anomura</taxon>
        <taxon>Galatheoidea</taxon>
        <taxon>Porcellanidae</taxon>
        <taxon>Petrolisthes</taxon>
    </lineage>
</organism>
<feature type="region of interest" description="Disordered" evidence="1">
    <location>
        <begin position="1"/>
        <end position="56"/>
    </location>
</feature>
<proteinExistence type="predicted"/>